<keyword evidence="2" id="KW-1133">Transmembrane helix</keyword>
<dbReference type="EMBL" id="MU253816">
    <property type="protein sequence ID" value="KAG9246140.1"/>
    <property type="molecule type" value="Genomic_DNA"/>
</dbReference>
<keyword evidence="2" id="KW-0472">Membrane</keyword>
<keyword evidence="4" id="KW-1185">Reference proteome</keyword>
<feature type="compositionally biased region" description="Polar residues" evidence="1">
    <location>
        <begin position="179"/>
        <end position="204"/>
    </location>
</feature>
<evidence type="ECO:0000256" key="1">
    <source>
        <dbReference type="SAM" id="MobiDB-lite"/>
    </source>
</evidence>
<dbReference type="OrthoDB" id="5427732at2759"/>
<evidence type="ECO:0000256" key="2">
    <source>
        <dbReference type="SAM" id="Phobius"/>
    </source>
</evidence>
<comment type="caution">
    <text evidence="3">The sequence shown here is derived from an EMBL/GenBank/DDBJ whole genome shotgun (WGS) entry which is preliminary data.</text>
</comment>
<proteinExistence type="predicted"/>
<dbReference type="Proteomes" id="UP000887226">
    <property type="component" value="Unassembled WGS sequence"/>
</dbReference>
<keyword evidence="2" id="KW-0812">Transmembrane</keyword>
<name>A0A9P7Z714_9HELO</name>
<dbReference type="AlphaFoldDB" id="A0A9P7Z714"/>
<feature type="transmembrane region" description="Helical" evidence="2">
    <location>
        <begin position="50"/>
        <end position="69"/>
    </location>
</feature>
<feature type="compositionally biased region" description="Low complexity" evidence="1">
    <location>
        <begin position="207"/>
        <end position="227"/>
    </location>
</feature>
<protein>
    <submittedName>
        <fullName evidence="3">Uncharacterized protein</fullName>
    </submittedName>
</protein>
<evidence type="ECO:0000313" key="3">
    <source>
        <dbReference type="EMBL" id="KAG9246140.1"/>
    </source>
</evidence>
<organism evidence="3 4">
    <name type="scientific">Calycina marina</name>
    <dbReference type="NCBI Taxonomy" id="1763456"/>
    <lineage>
        <taxon>Eukaryota</taxon>
        <taxon>Fungi</taxon>
        <taxon>Dikarya</taxon>
        <taxon>Ascomycota</taxon>
        <taxon>Pezizomycotina</taxon>
        <taxon>Leotiomycetes</taxon>
        <taxon>Helotiales</taxon>
        <taxon>Pezizellaceae</taxon>
        <taxon>Calycina</taxon>
    </lineage>
</organism>
<evidence type="ECO:0000313" key="4">
    <source>
        <dbReference type="Proteomes" id="UP000887226"/>
    </source>
</evidence>
<feature type="compositionally biased region" description="Low complexity" evidence="1">
    <location>
        <begin position="158"/>
        <end position="178"/>
    </location>
</feature>
<feature type="region of interest" description="Disordered" evidence="1">
    <location>
        <begin position="158"/>
        <end position="280"/>
    </location>
</feature>
<accession>A0A9P7Z714</accession>
<sequence length="352" mass="36774">MWALANAREVRDIERNLVKLRLLPDESNLDEKHSSTDGKAVSKMPSFRQFFLAILALSFIATTVVSGLSPRIPRSPSPKDQQKFQEILDIAGPDSNIVHMNHDGYNIGQKGKAEMTSSLVEILKRQDTGNGTVTTTTAVTDIQTQVQTNSVTETTVVTQTQASPLPTTTTSVQQLTTTPNIPVTQVSTSTPENALTTPAPTTSPDLVPTTSPDVVSPSTTLPTSPSTQKTSVLVETSSRGQISKTTAVKTTSSPEAPVTTSSPTKGNGSDSSSDTLQTRTQLEPYVTTDANGEMKTLTSTVLVAGSEETAAGAATKTHTGTIGLQTGGASRNGGLGTFAGSMMVAGVVIAVL</sequence>
<feature type="compositionally biased region" description="Polar residues" evidence="1">
    <location>
        <begin position="228"/>
        <end position="280"/>
    </location>
</feature>
<gene>
    <name evidence="3" type="ORF">BJ878DRAFT_311401</name>
</gene>
<reference evidence="3" key="1">
    <citation type="journal article" date="2021" name="IMA Fungus">
        <title>Genomic characterization of three marine fungi, including Emericellopsis atlantica sp. nov. with signatures of a generalist lifestyle and marine biomass degradation.</title>
        <authorList>
            <person name="Hagestad O.C."/>
            <person name="Hou L."/>
            <person name="Andersen J.H."/>
            <person name="Hansen E.H."/>
            <person name="Altermark B."/>
            <person name="Li C."/>
            <person name="Kuhnert E."/>
            <person name="Cox R.J."/>
            <person name="Crous P.W."/>
            <person name="Spatafora J.W."/>
            <person name="Lail K."/>
            <person name="Amirebrahimi M."/>
            <person name="Lipzen A."/>
            <person name="Pangilinan J."/>
            <person name="Andreopoulos W."/>
            <person name="Hayes R.D."/>
            <person name="Ng V."/>
            <person name="Grigoriev I.V."/>
            <person name="Jackson S.A."/>
            <person name="Sutton T.D.S."/>
            <person name="Dobson A.D.W."/>
            <person name="Rama T."/>
        </authorList>
    </citation>
    <scope>NUCLEOTIDE SEQUENCE</scope>
    <source>
        <strain evidence="3">TRa3180A</strain>
    </source>
</reference>